<dbReference type="PANTHER" id="PTHR31528">
    <property type="entry name" value="4-AMINO-5-HYDROXYMETHYL-2-METHYLPYRIMIDINE PHOSPHATE SYNTHASE THI11-RELATED"/>
    <property type="match status" value="1"/>
</dbReference>
<name>A0A7C4QM11_9PLAN</name>
<dbReference type="AlphaFoldDB" id="A0A7C4QM11"/>
<reference evidence="3" key="1">
    <citation type="journal article" date="2020" name="mSystems">
        <title>Genome- and Community-Level Interaction Insights into Carbon Utilization and Element Cycling Functions of Hydrothermarchaeota in Hydrothermal Sediment.</title>
        <authorList>
            <person name="Zhou Z."/>
            <person name="Liu Y."/>
            <person name="Xu W."/>
            <person name="Pan J."/>
            <person name="Luo Z.H."/>
            <person name="Li M."/>
        </authorList>
    </citation>
    <scope>NUCLEOTIDE SEQUENCE [LARGE SCALE GENOMIC DNA]</scope>
    <source>
        <strain evidence="3">SpSt-508</strain>
    </source>
</reference>
<feature type="domain" description="SsuA/THI5-like" evidence="2">
    <location>
        <begin position="42"/>
        <end position="248"/>
    </location>
</feature>
<dbReference type="GO" id="GO:0016740">
    <property type="term" value="F:transferase activity"/>
    <property type="evidence" value="ECO:0007669"/>
    <property type="project" value="UniProtKB-KW"/>
</dbReference>
<evidence type="ECO:0000259" key="2">
    <source>
        <dbReference type="Pfam" id="PF09084"/>
    </source>
</evidence>
<dbReference type="SUPFAM" id="SSF53850">
    <property type="entry name" value="Periplasmic binding protein-like II"/>
    <property type="match status" value="1"/>
</dbReference>
<protein>
    <submittedName>
        <fullName evidence="3">Myristoyl transferase</fullName>
    </submittedName>
</protein>
<dbReference type="InterPro" id="IPR027939">
    <property type="entry name" value="NMT1/THI5"/>
</dbReference>
<sequence>MAAGCEGTAPVLLPHDPRLAEPAPPPEELPAITLQLNWFPEAEHGGYYAALVHGYFADEGLKVVIEPGGPKAPVAAQVASDPWRCGVDNADKLLLARAQEADVVAVFAPLQDSPRCILLHKSAGITTFEELSRQTGFTLAMNPGQPFAQFLTKKLALSNIQMVPYPGNINQFLLDSQFGQQAYSFSEPFVAERQGVATHTLMVSDLGFNPYTSLLLVNAALMKERPDVVRKLVRAARRGWQKYLSDPAATNKYIHEQNPEMSLEILEYGAAALKPLCLPHDLPATLLGQMTPERWETLAAQMVEIGSIPPERVDVFRAFTLDFLTEQRPEDAAVGRN</sequence>
<evidence type="ECO:0000256" key="1">
    <source>
        <dbReference type="SAM" id="MobiDB-lite"/>
    </source>
</evidence>
<organism evidence="3">
    <name type="scientific">Schlesneria paludicola</name>
    <dbReference type="NCBI Taxonomy" id="360056"/>
    <lineage>
        <taxon>Bacteria</taxon>
        <taxon>Pseudomonadati</taxon>
        <taxon>Planctomycetota</taxon>
        <taxon>Planctomycetia</taxon>
        <taxon>Planctomycetales</taxon>
        <taxon>Planctomycetaceae</taxon>
        <taxon>Schlesneria</taxon>
    </lineage>
</organism>
<gene>
    <name evidence="3" type="ORF">ENS64_04490</name>
</gene>
<proteinExistence type="predicted"/>
<accession>A0A7C4QM11</accession>
<feature type="region of interest" description="Disordered" evidence="1">
    <location>
        <begin position="1"/>
        <end position="25"/>
    </location>
</feature>
<dbReference type="Gene3D" id="3.40.190.10">
    <property type="entry name" value="Periplasmic binding protein-like II"/>
    <property type="match status" value="2"/>
</dbReference>
<keyword evidence="3" id="KW-0808">Transferase</keyword>
<dbReference type="InterPro" id="IPR015168">
    <property type="entry name" value="SsuA/THI5"/>
</dbReference>
<dbReference type="Pfam" id="PF09084">
    <property type="entry name" value="NMT1"/>
    <property type="match status" value="1"/>
</dbReference>
<comment type="caution">
    <text evidence="3">The sequence shown here is derived from an EMBL/GenBank/DDBJ whole genome shotgun (WGS) entry which is preliminary data.</text>
</comment>
<dbReference type="GO" id="GO:0009228">
    <property type="term" value="P:thiamine biosynthetic process"/>
    <property type="evidence" value="ECO:0007669"/>
    <property type="project" value="InterPro"/>
</dbReference>
<evidence type="ECO:0000313" key="3">
    <source>
        <dbReference type="EMBL" id="HGT38507.1"/>
    </source>
</evidence>
<dbReference type="PANTHER" id="PTHR31528:SF3">
    <property type="entry name" value="THIAMINE BIOSYNTHESIS PROTEIN HI_0357-RELATED"/>
    <property type="match status" value="1"/>
</dbReference>
<dbReference type="EMBL" id="DSVQ01000009">
    <property type="protein sequence ID" value="HGT38507.1"/>
    <property type="molecule type" value="Genomic_DNA"/>
</dbReference>